<feature type="domain" description="Polysaccharide chain length determinant N-terminal" evidence="8">
    <location>
        <begin position="2"/>
        <end position="89"/>
    </location>
</feature>
<name>A0A9J6ZD47_9BACL</name>
<evidence type="ECO:0000313" key="11">
    <source>
        <dbReference type="Proteomes" id="UP001056756"/>
    </source>
</evidence>
<dbReference type="Pfam" id="PF13807">
    <property type="entry name" value="GNVR"/>
    <property type="match status" value="1"/>
</dbReference>
<feature type="domain" description="Tyrosine-protein kinase G-rich" evidence="9">
    <location>
        <begin position="143"/>
        <end position="193"/>
    </location>
</feature>
<reference evidence="10" key="1">
    <citation type="submission" date="2022-05" db="EMBL/GenBank/DDBJ databases">
        <title>Novel bacterial taxa in a minimal lignocellulolytic consortium and its capacity to transform plastics disclosed by genome-resolved metagenomics.</title>
        <authorList>
            <person name="Rodriguez C.A.D."/>
            <person name="Diaz-Garcia L."/>
            <person name="Herrera K."/>
            <person name="Tarazona N.A."/>
            <person name="Sproer C."/>
            <person name="Overmann J."/>
            <person name="Jimenez D.J."/>
        </authorList>
    </citation>
    <scope>NUCLEOTIDE SEQUENCE</scope>
    <source>
        <strain evidence="10">MAG5</strain>
    </source>
</reference>
<keyword evidence="6 7" id="KW-0472">Membrane</keyword>
<protein>
    <submittedName>
        <fullName evidence="10">Wzz/FepE/Etk N-terminal domain-containing protein</fullName>
    </submittedName>
</protein>
<dbReference type="GO" id="GO:0005886">
    <property type="term" value="C:plasma membrane"/>
    <property type="evidence" value="ECO:0007669"/>
    <property type="project" value="UniProtKB-SubCell"/>
</dbReference>
<evidence type="ECO:0000259" key="8">
    <source>
        <dbReference type="Pfam" id="PF02706"/>
    </source>
</evidence>
<dbReference type="Pfam" id="PF02706">
    <property type="entry name" value="Wzz"/>
    <property type="match status" value="1"/>
</dbReference>
<dbReference type="PANTHER" id="PTHR32309">
    <property type="entry name" value="TYROSINE-PROTEIN KINASE"/>
    <property type="match status" value="1"/>
</dbReference>
<dbReference type="EMBL" id="CP097899">
    <property type="protein sequence ID" value="URN94013.1"/>
    <property type="molecule type" value="Genomic_DNA"/>
</dbReference>
<evidence type="ECO:0000256" key="2">
    <source>
        <dbReference type="ARBA" id="ARBA00006683"/>
    </source>
</evidence>
<comment type="subcellular location">
    <subcellularLocation>
        <location evidence="1">Cell membrane</location>
        <topology evidence="1">Multi-pass membrane protein</topology>
    </subcellularLocation>
</comment>
<comment type="similarity">
    <text evidence="2">Belongs to the CpsC/CapA family.</text>
</comment>
<evidence type="ECO:0000256" key="1">
    <source>
        <dbReference type="ARBA" id="ARBA00004651"/>
    </source>
</evidence>
<evidence type="ECO:0000313" key="10">
    <source>
        <dbReference type="EMBL" id="URN94013.1"/>
    </source>
</evidence>
<keyword evidence="3" id="KW-1003">Cell membrane</keyword>
<dbReference type="AlphaFoldDB" id="A0A9J6ZD47"/>
<feature type="transmembrane region" description="Helical" evidence="7">
    <location>
        <begin position="173"/>
        <end position="194"/>
    </location>
</feature>
<keyword evidence="5 7" id="KW-1133">Transmembrane helix</keyword>
<sequence length="254" mass="28169">MELELRDYVEIIKKRLRIIVAIVATLAIVTAIVSYFFIKPEYESTTKLIVNNNNEVSSGLDLNSVNLDLRLIDTYKQIIKTTAITDEVALRNPELQLTGEKIIELITVSSVNNTQVLTISARHHDYETTVKLVNEVAAVFVQQIPTIMTVNNVSILNEAKLSENPSQVQPNPMLNIAISIVIGLMLGVGIALLLEYLDDTIKNPQDVAQYLDLPVLVSIPKLSSEDFKVGAIRSASRTTRSARVEAKKNVTINE</sequence>
<evidence type="ECO:0000256" key="4">
    <source>
        <dbReference type="ARBA" id="ARBA00022692"/>
    </source>
</evidence>
<dbReference type="InterPro" id="IPR032807">
    <property type="entry name" value="GNVR"/>
</dbReference>
<accession>A0A9J6ZD47</accession>
<dbReference type="Proteomes" id="UP001056756">
    <property type="component" value="Chromosome"/>
</dbReference>
<evidence type="ECO:0000256" key="5">
    <source>
        <dbReference type="ARBA" id="ARBA00022989"/>
    </source>
</evidence>
<evidence type="ECO:0000256" key="3">
    <source>
        <dbReference type="ARBA" id="ARBA00022475"/>
    </source>
</evidence>
<evidence type="ECO:0000256" key="7">
    <source>
        <dbReference type="SAM" id="Phobius"/>
    </source>
</evidence>
<proteinExistence type="inferred from homology"/>
<dbReference type="GO" id="GO:0004713">
    <property type="term" value="F:protein tyrosine kinase activity"/>
    <property type="evidence" value="ECO:0007669"/>
    <property type="project" value="TreeGrafter"/>
</dbReference>
<evidence type="ECO:0000259" key="9">
    <source>
        <dbReference type="Pfam" id="PF13807"/>
    </source>
</evidence>
<organism evidence="10 11">
    <name type="scientific">Candidatus Pristimantibacillus lignocellulolyticus</name>
    <dbReference type="NCBI Taxonomy" id="2994561"/>
    <lineage>
        <taxon>Bacteria</taxon>
        <taxon>Bacillati</taxon>
        <taxon>Bacillota</taxon>
        <taxon>Bacilli</taxon>
        <taxon>Bacillales</taxon>
        <taxon>Paenibacillaceae</taxon>
        <taxon>Candidatus Pristimantibacillus</taxon>
    </lineage>
</organism>
<dbReference type="InterPro" id="IPR050445">
    <property type="entry name" value="Bact_polysacc_biosynth/exp"/>
</dbReference>
<dbReference type="KEGG" id="plig:NAG76_19650"/>
<dbReference type="InterPro" id="IPR003856">
    <property type="entry name" value="LPS_length_determ_N"/>
</dbReference>
<gene>
    <name evidence="10" type="ORF">NAG76_19650</name>
</gene>
<feature type="transmembrane region" description="Helical" evidence="7">
    <location>
        <begin position="16"/>
        <end position="38"/>
    </location>
</feature>
<evidence type="ECO:0000256" key="6">
    <source>
        <dbReference type="ARBA" id="ARBA00023136"/>
    </source>
</evidence>
<dbReference type="PANTHER" id="PTHR32309:SF13">
    <property type="entry name" value="FERRIC ENTEROBACTIN TRANSPORT PROTEIN FEPE"/>
    <property type="match status" value="1"/>
</dbReference>
<keyword evidence="4 7" id="KW-0812">Transmembrane</keyword>